<proteinExistence type="predicted"/>
<protein>
    <submittedName>
        <fullName evidence="1">Uncharacterized protein</fullName>
    </submittedName>
</protein>
<gene>
    <name evidence="1" type="ORF">CU098_006531</name>
</gene>
<name>A0A367IQC7_RHIST</name>
<keyword evidence="2" id="KW-1185">Reference proteome</keyword>
<organism evidence="1 2">
    <name type="scientific">Rhizopus stolonifer</name>
    <name type="common">Rhizopus nigricans</name>
    <dbReference type="NCBI Taxonomy" id="4846"/>
    <lineage>
        <taxon>Eukaryota</taxon>
        <taxon>Fungi</taxon>
        <taxon>Fungi incertae sedis</taxon>
        <taxon>Mucoromycota</taxon>
        <taxon>Mucoromycotina</taxon>
        <taxon>Mucoromycetes</taxon>
        <taxon>Mucorales</taxon>
        <taxon>Mucorineae</taxon>
        <taxon>Rhizopodaceae</taxon>
        <taxon>Rhizopus</taxon>
    </lineage>
</organism>
<comment type="caution">
    <text evidence="1">The sequence shown here is derived from an EMBL/GenBank/DDBJ whole genome shotgun (WGS) entry which is preliminary data.</text>
</comment>
<dbReference type="OrthoDB" id="2259542at2759"/>
<sequence length="77" mass="8250">MGVRKFMEVFEVLLNDTTFVISNGEVVCMYTVAASSGSVFGLHVNLLASVSEGGTGINFASFEAKKDDATVSSQFYQ</sequence>
<dbReference type="AlphaFoldDB" id="A0A367IQC7"/>
<accession>A0A367IQC7</accession>
<dbReference type="EMBL" id="PJQM01006326">
    <property type="protein sequence ID" value="RCH79862.1"/>
    <property type="molecule type" value="Genomic_DNA"/>
</dbReference>
<dbReference type="Proteomes" id="UP000253551">
    <property type="component" value="Unassembled WGS sequence"/>
</dbReference>
<evidence type="ECO:0000313" key="2">
    <source>
        <dbReference type="Proteomes" id="UP000253551"/>
    </source>
</evidence>
<reference evidence="1 2" key="1">
    <citation type="journal article" date="2018" name="G3 (Bethesda)">
        <title>Phylogenetic and Phylogenomic Definition of Rhizopus Species.</title>
        <authorList>
            <person name="Gryganskyi A.P."/>
            <person name="Golan J."/>
            <person name="Dolatabadi S."/>
            <person name="Mondo S."/>
            <person name="Robb S."/>
            <person name="Idnurm A."/>
            <person name="Muszewska A."/>
            <person name="Steczkiewicz K."/>
            <person name="Masonjones S."/>
            <person name="Liao H.L."/>
            <person name="Gajdeczka M.T."/>
            <person name="Anike F."/>
            <person name="Vuek A."/>
            <person name="Anishchenko I.M."/>
            <person name="Voigt K."/>
            <person name="de Hoog G.S."/>
            <person name="Smith M.E."/>
            <person name="Heitman J."/>
            <person name="Vilgalys R."/>
            <person name="Stajich J.E."/>
        </authorList>
    </citation>
    <scope>NUCLEOTIDE SEQUENCE [LARGE SCALE GENOMIC DNA]</scope>
    <source>
        <strain evidence="1 2">LSU 92-RS-03</strain>
    </source>
</reference>
<evidence type="ECO:0000313" key="1">
    <source>
        <dbReference type="EMBL" id="RCH79862.1"/>
    </source>
</evidence>